<organism evidence="2">
    <name type="scientific">Lygus hesperus</name>
    <name type="common">Western plant bug</name>
    <dbReference type="NCBI Taxonomy" id="30085"/>
    <lineage>
        <taxon>Eukaryota</taxon>
        <taxon>Metazoa</taxon>
        <taxon>Ecdysozoa</taxon>
        <taxon>Arthropoda</taxon>
        <taxon>Hexapoda</taxon>
        <taxon>Insecta</taxon>
        <taxon>Pterygota</taxon>
        <taxon>Neoptera</taxon>
        <taxon>Paraneoptera</taxon>
        <taxon>Hemiptera</taxon>
        <taxon>Heteroptera</taxon>
        <taxon>Panheteroptera</taxon>
        <taxon>Cimicomorpha</taxon>
        <taxon>Miridae</taxon>
        <taxon>Mirini</taxon>
        <taxon>Lygus</taxon>
    </lineage>
</organism>
<accession>A0A146M1C3</accession>
<gene>
    <name evidence="2" type="ORF">g.3435</name>
</gene>
<dbReference type="EMBL" id="GDHC01005008">
    <property type="protein sequence ID" value="JAQ13621.1"/>
    <property type="molecule type" value="Transcribed_RNA"/>
</dbReference>
<name>A0A146M1C3_LYGHE</name>
<proteinExistence type="predicted"/>
<dbReference type="AlphaFoldDB" id="A0A146M1C3"/>
<evidence type="ECO:0000256" key="1">
    <source>
        <dbReference type="SAM" id="MobiDB-lite"/>
    </source>
</evidence>
<sequence length="101" mass="10757">QQWVYGSDEFAHDSPRYASPTAGTNYYLGPDGAGDWPTAYAPPYQTYDPYGLTPETENQGLPPMSSFRANGAPPPTAPGANSAAFIPGPHPHAHPHPHPDS</sequence>
<feature type="non-terminal residue" evidence="2">
    <location>
        <position position="101"/>
    </location>
</feature>
<feature type="region of interest" description="Disordered" evidence="1">
    <location>
        <begin position="47"/>
        <end position="101"/>
    </location>
</feature>
<evidence type="ECO:0000313" key="2">
    <source>
        <dbReference type="EMBL" id="JAQ13621.1"/>
    </source>
</evidence>
<feature type="non-terminal residue" evidence="2">
    <location>
        <position position="1"/>
    </location>
</feature>
<feature type="compositionally biased region" description="Basic residues" evidence="1">
    <location>
        <begin position="91"/>
        <end position="101"/>
    </location>
</feature>
<protein>
    <submittedName>
        <fullName evidence="2">Uncharacterized protein</fullName>
    </submittedName>
</protein>
<reference evidence="2" key="1">
    <citation type="journal article" date="2016" name="Gigascience">
        <title>De novo construction of an expanded transcriptome assembly for the western tarnished plant bug, Lygus hesperus.</title>
        <authorList>
            <person name="Tassone E.E."/>
            <person name="Geib S.M."/>
            <person name="Hall B."/>
            <person name="Fabrick J.A."/>
            <person name="Brent C.S."/>
            <person name="Hull J.J."/>
        </authorList>
    </citation>
    <scope>NUCLEOTIDE SEQUENCE</scope>
</reference>